<dbReference type="SUPFAM" id="SSF143865">
    <property type="entry name" value="CorA soluble domain-like"/>
    <property type="match status" value="1"/>
</dbReference>
<dbReference type="AlphaFoldDB" id="A0A838L854"/>
<evidence type="ECO:0000256" key="1">
    <source>
        <dbReference type="ARBA" id="ARBA00004429"/>
    </source>
</evidence>
<dbReference type="GO" id="GO:0015087">
    <property type="term" value="F:cobalt ion transmembrane transporter activity"/>
    <property type="evidence" value="ECO:0007669"/>
    <property type="project" value="TreeGrafter"/>
</dbReference>
<comment type="catalytic activity">
    <reaction evidence="12">
        <text>Mg(2+)(in) = Mg(2+)(out)</text>
        <dbReference type="Rhea" id="RHEA:29827"/>
        <dbReference type="ChEBI" id="CHEBI:18420"/>
    </reaction>
</comment>
<dbReference type="InterPro" id="IPR050829">
    <property type="entry name" value="CorA_MIT"/>
</dbReference>
<dbReference type="FunFam" id="1.20.58.340:FF:000001">
    <property type="entry name" value="Magnesium transport protein CorA"/>
    <property type="match status" value="1"/>
</dbReference>
<dbReference type="Gene3D" id="1.20.58.340">
    <property type="entry name" value="Magnesium transport protein CorA, transmembrane region"/>
    <property type="match status" value="2"/>
</dbReference>
<evidence type="ECO:0000256" key="2">
    <source>
        <dbReference type="ARBA" id="ARBA00009765"/>
    </source>
</evidence>
<reference evidence="14 15" key="1">
    <citation type="submission" date="2020-07" db="EMBL/GenBank/DDBJ databases">
        <authorList>
            <person name="Sun Q."/>
        </authorList>
    </citation>
    <scope>NUCLEOTIDE SEQUENCE [LARGE SCALE GENOMIC DNA]</scope>
    <source>
        <strain evidence="14 15">CGMCC 1.13654</strain>
    </source>
</reference>
<dbReference type="InterPro" id="IPR045861">
    <property type="entry name" value="CorA_cytoplasmic_dom"/>
</dbReference>
<keyword evidence="4" id="KW-0813">Transport</keyword>
<name>A0A838L854_9SPHN</name>
<protein>
    <recommendedName>
        <fullName evidence="3">Magnesium transport protein CorA</fullName>
    </recommendedName>
</protein>
<dbReference type="RefSeq" id="WP_160366650.1">
    <property type="nucleotide sequence ID" value="NZ_JACEIB010000007.1"/>
</dbReference>
<dbReference type="InterPro" id="IPR002523">
    <property type="entry name" value="MgTranspt_CorA/ZnTranspt_ZntB"/>
</dbReference>
<evidence type="ECO:0000256" key="11">
    <source>
        <dbReference type="ARBA" id="ARBA00023136"/>
    </source>
</evidence>
<evidence type="ECO:0000256" key="6">
    <source>
        <dbReference type="ARBA" id="ARBA00022519"/>
    </source>
</evidence>
<evidence type="ECO:0000256" key="10">
    <source>
        <dbReference type="ARBA" id="ARBA00023065"/>
    </source>
</evidence>
<comment type="caution">
    <text evidence="14">The sequence shown here is derived from an EMBL/GenBank/DDBJ whole genome shotgun (WGS) entry which is preliminary data.</text>
</comment>
<evidence type="ECO:0000313" key="15">
    <source>
        <dbReference type="Proteomes" id="UP000570166"/>
    </source>
</evidence>
<dbReference type="EMBL" id="JACEIB010000007">
    <property type="protein sequence ID" value="MBA2934875.1"/>
    <property type="molecule type" value="Genomic_DNA"/>
</dbReference>
<keyword evidence="8" id="KW-0460">Magnesium</keyword>
<dbReference type="GO" id="GO:0015099">
    <property type="term" value="F:nickel cation transmembrane transporter activity"/>
    <property type="evidence" value="ECO:0007669"/>
    <property type="project" value="TreeGrafter"/>
</dbReference>
<comment type="similarity">
    <text evidence="2">Belongs to the CorA metal ion transporter (MIT) (TC 1.A.35) family.</text>
</comment>
<keyword evidence="6" id="KW-0997">Cell inner membrane</keyword>
<keyword evidence="11 13" id="KW-0472">Membrane</keyword>
<dbReference type="GO" id="GO:0015095">
    <property type="term" value="F:magnesium ion transmembrane transporter activity"/>
    <property type="evidence" value="ECO:0007669"/>
    <property type="project" value="TreeGrafter"/>
</dbReference>
<evidence type="ECO:0000256" key="13">
    <source>
        <dbReference type="SAM" id="Phobius"/>
    </source>
</evidence>
<proteinExistence type="inferred from homology"/>
<gene>
    <name evidence="14" type="ORF">HZF05_12275</name>
</gene>
<evidence type="ECO:0000313" key="14">
    <source>
        <dbReference type="EMBL" id="MBA2934875.1"/>
    </source>
</evidence>
<dbReference type="GO" id="GO:0005886">
    <property type="term" value="C:plasma membrane"/>
    <property type="evidence" value="ECO:0007669"/>
    <property type="project" value="UniProtKB-SubCell"/>
</dbReference>
<dbReference type="Gene3D" id="3.30.460.20">
    <property type="entry name" value="CorA soluble domain-like"/>
    <property type="match status" value="1"/>
</dbReference>
<keyword evidence="5" id="KW-1003">Cell membrane</keyword>
<dbReference type="Proteomes" id="UP000570166">
    <property type="component" value="Unassembled WGS sequence"/>
</dbReference>
<comment type="subcellular location">
    <subcellularLocation>
        <location evidence="1">Cell inner membrane</location>
        <topology evidence="1">Multi-pass membrane protein</topology>
    </subcellularLocation>
</comment>
<keyword evidence="9 13" id="KW-1133">Transmembrane helix</keyword>
<accession>A0A838L854</accession>
<evidence type="ECO:0000256" key="5">
    <source>
        <dbReference type="ARBA" id="ARBA00022475"/>
    </source>
</evidence>
<keyword evidence="10" id="KW-0406">Ion transport</keyword>
<keyword evidence="15" id="KW-1185">Reference proteome</keyword>
<sequence>MLKLIGKDGRETDIGTAVWADLCEPEESEIAEVERRFGFKVPDREDLSEIELSSRLRTHEGALVMSAPLIARHGDAGVLSPTGFILAKDALVTVRFCQMTAFDQVHEEFARGDHEVGGQEVLVRLLEDIIDRSADRLERVAEDLAKASHSIFREPEKDAPKKRLGRETRRLRALMVGVGQASEQMVKVRHAFLAIGRIANFVLDRCEPKIPEALHDRLVAVKHDIESLDEFESSLTGRVQLLIDAATAFISIEQNDVVKVLTVVSVAGVPPVLVAGVYGMNFHDMPELSWPWGYPFAWALMIVSTILPVLWFKWRDWL</sequence>
<feature type="transmembrane region" description="Helical" evidence="13">
    <location>
        <begin position="260"/>
        <end position="280"/>
    </location>
</feature>
<dbReference type="PANTHER" id="PTHR47685:SF1">
    <property type="entry name" value="MAGNESIUM TRANSPORT PROTEIN CORA"/>
    <property type="match status" value="1"/>
</dbReference>
<organism evidence="14 15">
    <name type="scientific">Sphingomonas chungangi</name>
    <dbReference type="NCBI Taxonomy" id="2683589"/>
    <lineage>
        <taxon>Bacteria</taxon>
        <taxon>Pseudomonadati</taxon>
        <taxon>Pseudomonadota</taxon>
        <taxon>Alphaproteobacteria</taxon>
        <taxon>Sphingomonadales</taxon>
        <taxon>Sphingomonadaceae</taxon>
        <taxon>Sphingomonas</taxon>
    </lineage>
</organism>
<evidence type="ECO:0000256" key="9">
    <source>
        <dbReference type="ARBA" id="ARBA00022989"/>
    </source>
</evidence>
<dbReference type="SUPFAM" id="SSF144083">
    <property type="entry name" value="Magnesium transport protein CorA, transmembrane region"/>
    <property type="match status" value="1"/>
</dbReference>
<keyword evidence="7 13" id="KW-0812">Transmembrane</keyword>
<evidence type="ECO:0000256" key="8">
    <source>
        <dbReference type="ARBA" id="ARBA00022842"/>
    </source>
</evidence>
<evidence type="ECO:0000256" key="4">
    <source>
        <dbReference type="ARBA" id="ARBA00022448"/>
    </source>
</evidence>
<evidence type="ECO:0000256" key="12">
    <source>
        <dbReference type="ARBA" id="ARBA00034269"/>
    </source>
</evidence>
<evidence type="ECO:0000256" key="3">
    <source>
        <dbReference type="ARBA" id="ARBA00019439"/>
    </source>
</evidence>
<evidence type="ECO:0000256" key="7">
    <source>
        <dbReference type="ARBA" id="ARBA00022692"/>
    </source>
</evidence>
<dbReference type="PANTHER" id="PTHR47685">
    <property type="entry name" value="MAGNESIUM TRANSPORT PROTEIN CORA"/>
    <property type="match status" value="1"/>
</dbReference>
<dbReference type="Pfam" id="PF01544">
    <property type="entry name" value="CorA"/>
    <property type="match status" value="1"/>
</dbReference>
<feature type="transmembrane region" description="Helical" evidence="13">
    <location>
        <begin position="292"/>
        <end position="312"/>
    </location>
</feature>
<dbReference type="InterPro" id="IPR045863">
    <property type="entry name" value="CorA_TM1_TM2"/>
</dbReference>